<evidence type="ECO:0000259" key="2">
    <source>
        <dbReference type="Pfam" id="PF19631"/>
    </source>
</evidence>
<protein>
    <recommendedName>
        <fullName evidence="2">Trypsin-co-occurring domain-containing protein</fullName>
    </recommendedName>
</protein>
<name>A0A1H0K2X2_9PSEU</name>
<dbReference type="Pfam" id="PF19631">
    <property type="entry name" value="Trypco2"/>
    <property type="match status" value="1"/>
</dbReference>
<evidence type="ECO:0000313" key="4">
    <source>
        <dbReference type="Proteomes" id="UP000199651"/>
    </source>
</evidence>
<dbReference type="EMBL" id="FNJB01000003">
    <property type="protein sequence ID" value="SDO50234.1"/>
    <property type="molecule type" value="Genomic_DNA"/>
</dbReference>
<organism evidence="3 4">
    <name type="scientific">Actinokineospora alba</name>
    <dbReference type="NCBI Taxonomy" id="504798"/>
    <lineage>
        <taxon>Bacteria</taxon>
        <taxon>Bacillati</taxon>
        <taxon>Actinomycetota</taxon>
        <taxon>Actinomycetes</taxon>
        <taxon>Pseudonocardiales</taxon>
        <taxon>Pseudonocardiaceae</taxon>
        <taxon>Actinokineospora</taxon>
    </lineage>
</organism>
<feature type="domain" description="Trypsin-co-occurring" evidence="2">
    <location>
        <begin position="12"/>
        <end position="89"/>
    </location>
</feature>
<reference evidence="4" key="1">
    <citation type="submission" date="2016-10" db="EMBL/GenBank/DDBJ databases">
        <authorList>
            <person name="Varghese N."/>
            <person name="Submissions S."/>
        </authorList>
    </citation>
    <scope>NUCLEOTIDE SEQUENCE [LARGE SCALE GENOMIC DNA]</scope>
    <source>
        <strain evidence="4">IBRC-M 10655</strain>
    </source>
</reference>
<evidence type="ECO:0000256" key="1">
    <source>
        <dbReference type="SAM" id="MobiDB-lite"/>
    </source>
</evidence>
<dbReference type="Proteomes" id="UP000199651">
    <property type="component" value="Unassembled WGS sequence"/>
</dbReference>
<evidence type="ECO:0000313" key="3">
    <source>
        <dbReference type="EMBL" id="SDO50234.1"/>
    </source>
</evidence>
<keyword evidence="4" id="KW-1185">Reference proteome</keyword>
<accession>A0A1H0K2X2</accession>
<dbReference type="AlphaFoldDB" id="A0A1H0K2X2"/>
<feature type="region of interest" description="Disordered" evidence="1">
    <location>
        <begin position="89"/>
        <end position="109"/>
    </location>
</feature>
<dbReference type="RefSeq" id="WP_267463812.1">
    <property type="nucleotide sequence ID" value="NZ_FNDV01000002.1"/>
</dbReference>
<dbReference type="InterPro" id="IPR045608">
    <property type="entry name" value="Trypco2"/>
</dbReference>
<proteinExistence type="predicted"/>
<gene>
    <name evidence="3" type="ORF">SAMN05192558_103313</name>
</gene>
<sequence length="109" mass="11088">MGGNGVDESTGVDLASAIEAVRAGLVEAQRAGQGKPLSFAVGKVEIEFGGEVKTVVGGGGGVKFWVVSVDGKGERSSAATHKVRVELTPQDAEGRSWRVAGNTNAPPAR</sequence>